<keyword evidence="7" id="KW-1185">Reference proteome</keyword>
<dbReference type="InterPro" id="IPR036390">
    <property type="entry name" value="WH_DNA-bd_sf"/>
</dbReference>
<gene>
    <name evidence="6" type="ORF">ABW99_15605</name>
</gene>
<dbReference type="SUPFAM" id="SSF53850">
    <property type="entry name" value="Periplasmic binding protein-like II"/>
    <property type="match status" value="1"/>
</dbReference>
<keyword evidence="4" id="KW-0804">Transcription</keyword>
<dbReference type="KEGG" id="ptx:ABW99_15605"/>
<dbReference type="EMBL" id="CP011568">
    <property type="protein sequence ID" value="AKJ69428.1"/>
    <property type="molecule type" value="Genomic_DNA"/>
</dbReference>
<organism evidence="6 7">
    <name type="scientific">Pandoraea thiooxydans</name>
    <dbReference type="NCBI Taxonomy" id="445709"/>
    <lineage>
        <taxon>Bacteria</taxon>
        <taxon>Pseudomonadati</taxon>
        <taxon>Pseudomonadota</taxon>
        <taxon>Betaproteobacteria</taxon>
        <taxon>Burkholderiales</taxon>
        <taxon>Burkholderiaceae</taxon>
        <taxon>Pandoraea</taxon>
    </lineage>
</organism>
<dbReference type="PATRIC" id="fig|445709.3.peg.3301"/>
<dbReference type="InterPro" id="IPR058163">
    <property type="entry name" value="LysR-type_TF_proteobact-type"/>
</dbReference>
<dbReference type="RefSeq" id="WP_047215336.1">
    <property type="nucleotide sequence ID" value="NZ_CP011568.3"/>
</dbReference>
<evidence type="ECO:0000256" key="4">
    <source>
        <dbReference type="ARBA" id="ARBA00023163"/>
    </source>
</evidence>
<reference evidence="7" key="1">
    <citation type="submission" date="2015-06" db="EMBL/GenBank/DDBJ databases">
        <authorList>
            <person name="Lim Y.L."/>
            <person name="Ee R."/>
            <person name="Yong D."/>
            <person name="How K.Y."/>
            <person name="Yin W.F."/>
            <person name="Chan K.G."/>
        </authorList>
    </citation>
    <scope>NUCLEOTIDE SEQUENCE [LARGE SCALE GENOMIC DNA]</scope>
    <source>
        <strain evidence="7">DSM 25325</strain>
    </source>
</reference>
<evidence type="ECO:0000259" key="5">
    <source>
        <dbReference type="PROSITE" id="PS50931"/>
    </source>
</evidence>
<accession>A0A0G3EQV7</accession>
<keyword evidence="2" id="KW-0805">Transcription regulation</keyword>
<dbReference type="AlphaFoldDB" id="A0A0G3EQV7"/>
<protein>
    <recommendedName>
        <fullName evidence="5">HTH lysR-type domain-containing protein</fullName>
    </recommendedName>
</protein>
<dbReference type="PROSITE" id="PS50931">
    <property type="entry name" value="HTH_LYSR"/>
    <property type="match status" value="1"/>
</dbReference>
<evidence type="ECO:0000313" key="7">
    <source>
        <dbReference type="Proteomes" id="UP000036700"/>
    </source>
</evidence>
<dbReference type="InterPro" id="IPR005119">
    <property type="entry name" value="LysR_subst-bd"/>
</dbReference>
<dbReference type="InterPro" id="IPR000847">
    <property type="entry name" value="LysR_HTH_N"/>
</dbReference>
<evidence type="ECO:0000256" key="3">
    <source>
        <dbReference type="ARBA" id="ARBA00023125"/>
    </source>
</evidence>
<dbReference type="SUPFAM" id="SSF46785">
    <property type="entry name" value="Winged helix' DNA-binding domain"/>
    <property type="match status" value="1"/>
</dbReference>
<dbReference type="PANTHER" id="PTHR30537:SF3">
    <property type="entry name" value="TRANSCRIPTIONAL REGULATORY PROTEIN"/>
    <property type="match status" value="1"/>
</dbReference>
<proteinExistence type="inferred from homology"/>
<dbReference type="Gene3D" id="3.40.190.290">
    <property type="match status" value="1"/>
</dbReference>
<dbReference type="STRING" id="445709.ABW99_15605"/>
<evidence type="ECO:0000313" key="6">
    <source>
        <dbReference type="EMBL" id="AKJ69428.1"/>
    </source>
</evidence>
<name>A0A0G3EQV7_9BURK</name>
<sequence length="304" mass="33360">MNDWNDLRYFLAVARTGGLSPAAGELAVSPATVSRRIDALEHALGLTLFLRRQTGYLLTDEGERLLASALPVEQAMLGFERQAEGVGKQAEQLSGTVRVAVPETLASYWIAPRLKAFLAQYPKLRVELIVGVNYVNLSRRDADIAVRMAAPTREEEGEYIAQPLGGLPFAAYVAAGISSADQDWRTLPYLAGDDSWSHLAMTKWLRATFAGQPPALASNSMNVQYMAACQGLGVVVLPTFVGDGDARLRRVEPGHHILSRELWMMIHRDLRASGRMSAMREFLTTIFRADHSGITTGAPRPRAR</sequence>
<evidence type="ECO:0000256" key="2">
    <source>
        <dbReference type="ARBA" id="ARBA00023015"/>
    </source>
</evidence>
<dbReference type="OrthoDB" id="8579932at2"/>
<dbReference type="Proteomes" id="UP000036700">
    <property type="component" value="Chromosome"/>
</dbReference>
<evidence type="ECO:0000256" key="1">
    <source>
        <dbReference type="ARBA" id="ARBA00009437"/>
    </source>
</evidence>
<comment type="similarity">
    <text evidence="1">Belongs to the LysR transcriptional regulatory family.</text>
</comment>
<dbReference type="Gene3D" id="1.10.10.10">
    <property type="entry name" value="Winged helix-like DNA-binding domain superfamily/Winged helix DNA-binding domain"/>
    <property type="match status" value="1"/>
</dbReference>
<keyword evidence="3" id="KW-0238">DNA-binding</keyword>
<feature type="domain" description="HTH lysR-type" evidence="5">
    <location>
        <begin position="1"/>
        <end position="59"/>
    </location>
</feature>
<dbReference type="GO" id="GO:0003700">
    <property type="term" value="F:DNA-binding transcription factor activity"/>
    <property type="evidence" value="ECO:0007669"/>
    <property type="project" value="InterPro"/>
</dbReference>
<dbReference type="Pfam" id="PF03466">
    <property type="entry name" value="LysR_substrate"/>
    <property type="match status" value="1"/>
</dbReference>
<dbReference type="GO" id="GO:0043565">
    <property type="term" value="F:sequence-specific DNA binding"/>
    <property type="evidence" value="ECO:0007669"/>
    <property type="project" value="TreeGrafter"/>
</dbReference>
<dbReference type="InterPro" id="IPR036388">
    <property type="entry name" value="WH-like_DNA-bd_sf"/>
</dbReference>
<dbReference type="PANTHER" id="PTHR30537">
    <property type="entry name" value="HTH-TYPE TRANSCRIPTIONAL REGULATOR"/>
    <property type="match status" value="1"/>
</dbReference>
<dbReference type="Pfam" id="PF00126">
    <property type="entry name" value="HTH_1"/>
    <property type="match status" value="1"/>
</dbReference>
<dbReference type="GO" id="GO:0006351">
    <property type="term" value="P:DNA-templated transcription"/>
    <property type="evidence" value="ECO:0007669"/>
    <property type="project" value="TreeGrafter"/>
</dbReference>